<feature type="non-terminal residue" evidence="1">
    <location>
        <position position="1"/>
    </location>
</feature>
<protein>
    <submittedName>
        <fullName evidence="1">Uncharacterized protein</fullName>
    </submittedName>
</protein>
<proteinExistence type="predicted"/>
<sequence length="26" mass="2865">MKLTRVIQSEGQNLDSAFTDSLQPSV</sequence>
<accession>A0A382SUD6</accession>
<dbReference type="EMBL" id="UINC01131582">
    <property type="protein sequence ID" value="SVD13373.1"/>
    <property type="molecule type" value="Genomic_DNA"/>
</dbReference>
<organism evidence="1">
    <name type="scientific">marine metagenome</name>
    <dbReference type="NCBI Taxonomy" id="408172"/>
    <lineage>
        <taxon>unclassified sequences</taxon>
        <taxon>metagenomes</taxon>
        <taxon>ecological metagenomes</taxon>
    </lineage>
</organism>
<evidence type="ECO:0000313" key="1">
    <source>
        <dbReference type="EMBL" id="SVD13373.1"/>
    </source>
</evidence>
<gene>
    <name evidence="1" type="ORF">METZ01_LOCUS366227</name>
</gene>
<feature type="non-terminal residue" evidence="1">
    <location>
        <position position="26"/>
    </location>
</feature>
<name>A0A382SUD6_9ZZZZ</name>
<dbReference type="AlphaFoldDB" id="A0A382SUD6"/>
<reference evidence="1" key="1">
    <citation type="submission" date="2018-05" db="EMBL/GenBank/DDBJ databases">
        <authorList>
            <person name="Lanie J.A."/>
            <person name="Ng W.-L."/>
            <person name="Kazmierczak K.M."/>
            <person name="Andrzejewski T.M."/>
            <person name="Davidsen T.M."/>
            <person name="Wayne K.J."/>
            <person name="Tettelin H."/>
            <person name="Glass J.I."/>
            <person name="Rusch D."/>
            <person name="Podicherti R."/>
            <person name="Tsui H.-C.T."/>
            <person name="Winkler M.E."/>
        </authorList>
    </citation>
    <scope>NUCLEOTIDE SEQUENCE</scope>
</reference>